<gene>
    <name evidence="1" type="ORF">Dsin_003956</name>
</gene>
<evidence type="ECO:0000313" key="1">
    <source>
        <dbReference type="EMBL" id="KAK3232075.1"/>
    </source>
</evidence>
<reference evidence="1" key="1">
    <citation type="journal article" date="2023" name="Plant J.">
        <title>Genome sequences and population genomics provide insights into the demographic history, inbreeding, and mutation load of two 'living fossil' tree species of Dipteronia.</title>
        <authorList>
            <person name="Feng Y."/>
            <person name="Comes H.P."/>
            <person name="Chen J."/>
            <person name="Zhu S."/>
            <person name="Lu R."/>
            <person name="Zhang X."/>
            <person name="Li P."/>
            <person name="Qiu J."/>
            <person name="Olsen K.M."/>
            <person name="Qiu Y."/>
        </authorList>
    </citation>
    <scope>NUCLEOTIDE SEQUENCE</scope>
    <source>
        <strain evidence="1">NBL</strain>
    </source>
</reference>
<proteinExistence type="predicted"/>
<dbReference type="AlphaFoldDB" id="A0AAE0EMM2"/>
<accession>A0AAE0EMM2</accession>
<evidence type="ECO:0000313" key="2">
    <source>
        <dbReference type="Proteomes" id="UP001281410"/>
    </source>
</evidence>
<dbReference type="EMBL" id="JANJYJ010000001">
    <property type="protein sequence ID" value="KAK3232075.1"/>
    <property type="molecule type" value="Genomic_DNA"/>
</dbReference>
<sequence length="138" mass="15280">MDYGSSFKSTVPSRREAAAEIIQAAGKGFGQGNSGNNLFGQFASLIDHLIKLCFHPDQPKLRTINMSTKFSALKRMMLLGIIIPTQQSSTVSLPMYDANLPESLSYNIFSASDLPTISGILMRLRSFHLFSDLRKLFC</sequence>
<dbReference type="Proteomes" id="UP001281410">
    <property type="component" value="Unassembled WGS sequence"/>
</dbReference>
<comment type="caution">
    <text evidence="1">The sequence shown here is derived from an EMBL/GenBank/DDBJ whole genome shotgun (WGS) entry which is preliminary data.</text>
</comment>
<name>A0AAE0EMM2_9ROSI</name>
<keyword evidence="2" id="KW-1185">Reference proteome</keyword>
<organism evidence="1 2">
    <name type="scientific">Dipteronia sinensis</name>
    <dbReference type="NCBI Taxonomy" id="43782"/>
    <lineage>
        <taxon>Eukaryota</taxon>
        <taxon>Viridiplantae</taxon>
        <taxon>Streptophyta</taxon>
        <taxon>Embryophyta</taxon>
        <taxon>Tracheophyta</taxon>
        <taxon>Spermatophyta</taxon>
        <taxon>Magnoliopsida</taxon>
        <taxon>eudicotyledons</taxon>
        <taxon>Gunneridae</taxon>
        <taxon>Pentapetalae</taxon>
        <taxon>rosids</taxon>
        <taxon>malvids</taxon>
        <taxon>Sapindales</taxon>
        <taxon>Sapindaceae</taxon>
        <taxon>Hippocastanoideae</taxon>
        <taxon>Acereae</taxon>
        <taxon>Dipteronia</taxon>
    </lineage>
</organism>
<protein>
    <submittedName>
        <fullName evidence="1">Uncharacterized protein</fullName>
    </submittedName>
</protein>